<reference evidence="2 3" key="1">
    <citation type="submission" date="2016-03" db="EMBL/GenBank/DDBJ databases">
        <title>Choanephora cucurbitarum.</title>
        <authorList>
            <person name="Min B."/>
            <person name="Park H."/>
            <person name="Park J.-H."/>
            <person name="Shin H.-D."/>
            <person name="Choi I.-G."/>
        </authorList>
    </citation>
    <scope>NUCLEOTIDE SEQUENCE [LARGE SCALE GENOMIC DNA]</scope>
    <source>
        <strain evidence="2 3">KUS-F28377</strain>
    </source>
</reference>
<feature type="compositionally biased region" description="Basic residues" evidence="1">
    <location>
        <begin position="36"/>
        <end position="47"/>
    </location>
</feature>
<accession>A0A1C7N7V6</accession>
<feature type="compositionally biased region" description="Basic and acidic residues" evidence="1">
    <location>
        <begin position="20"/>
        <end position="31"/>
    </location>
</feature>
<sequence>MSQPQITNDNIVKSNSRGESFSEKEEKDQNEGFKIPRGRKQSKKRNSVRCDLEAAEERMQKRFSKWKEVHSRSLAQNEMSTVAAILALNPFAPEMQNNPDRANAIKLLQSKVCNSLKEAMASCSQNEQ</sequence>
<keyword evidence="3" id="KW-1185">Reference proteome</keyword>
<proteinExistence type="predicted"/>
<gene>
    <name evidence="2" type="ORF">A0J61_06764</name>
</gene>
<feature type="compositionally biased region" description="Polar residues" evidence="1">
    <location>
        <begin position="1"/>
        <end position="19"/>
    </location>
</feature>
<dbReference type="AlphaFoldDB" id="A0A1C7N7V6"/>
<feature type="region of interest" description="Disordered" evidence="1">
    <location>
        <begin position="1"/>
        <end position="50"/>
    </location>
</feature>
<dbReference type="Proteomes" id="UP000093000">
    <property type="component" value="Unassembled WGS sequence"/>
</dbReference>
<protein>
    <submittedName>
        <fullName evidence="2">Uncharacterized protein</fullName>
    </submittedName>
</protein>
<dbReference type="STRING" id="101091.A0A1C7N7V6"/>
<evidence type="ECO:0000256" key="1">
    <source>
        <dbReference type="SAM" id="MobiDB-lite"/>
    </source>
</evidence>
<evidence type="ECO:0000313" key="3">
    <source>
        <dbReference type="Proteomes" id="UP000093000"/>
    </source>
</evidence>
<evidence type="ECO:0000313" key="2">
    <source>
        <dbReference type="EMBL" id="OBZ85182.1"/>
    </source>
</evidence>
<comment type="caution">
    <text evidence="2">The sequence shown here is derived from an EMBL/GenBank/DDBJ whole genome shotgun (WGS) entry which is preliminary data.</text>
</comment>
<organism evidence="2 3">
    <name type="scientific">Choanephora cucurbitarum</name>
    <dbReference type="NCBI Taxonomy" id="101091"/>
    <lineage>
        <taxon>Eukaryota</taxon>
        <taxon>Fungi</taxon>
        <taxon>Fungi incertae sedis</taxon>
        <taxon>Mucoromycota</taxon>
        <taxon>Mucoromycotina</taxon>
        <taxon>Mucoromycetes</taxon>
        <taxon>Mucorales</taxon>
        <taxon>Mucorineae</taxon>
        <taxon>Choanephoraceae</taxon>
        <taxon>Choanephoroideae</taxon>
        <taxon>Choanephora</taxon>
    </lineage>
</organism>
<dbReference type="InParanoid" id="A0A1C7N7V6"/>
<name>A0A1C7N7V6_9FUNG</name>
<dbReference type="EMBL" id="LUGH01000424">
    <property type="protein sequence ID" value="OBZ85182.1"/>
    <property type="molecule type" value="Genomic_DNA"/>
</dbReference>